<dbReference type="EMBL" id="CP000379">
    <property type="protein sequence ID" value="ABF78001.1"/>
    <property type="molecule type" value="Genomic_DNA"/>
</dbReference>
<dbReference type="InterPro" id="IPR036388">
    <property type="entry name" value="WH-like_DNA-bd_sf"/>
</dbReference>
<dbReference type="GO" id="GO:0003700">
    <property type="term" value="F:DNA-binding transcription factor activity"/>
    <property type="evidence" value="ECO:0007669"/>
    <property type="project" value="InterPro"/>
</dbReference>
<dbReference type="GO" id="GO:0003677">
    <property type="term" value="F:DNA binding"/>
    <property type="evidence" value="ECO:0007669"/>
    <property type="project" value="UniProtKB-KW"/>
</dbReference>
<dbReference type="HOGENOM" id="CLU_039613_6_0_4"/>
<organism evidence="6">
    <name type="scientific">Burkholderia orbicola (strain AU 1054)</name>
    <dbReference type="NCBI Taxonomy" id="331271"/>
    <lineage>
        <taxon>Bacteria</taxon>
        <taxon>Pseudomonadati</taxon>
        <taxon>Pseudomonadota</taxon>
        <taxon>Betaproteobacteria</taxon>
        <taxon>Burkholderiales</taxon>
        <taxon>Burkholderiaceae</taxon>
        <taxon>Burkholderia</taxon>
        <taxon>Burkholderia cepacia complex</taxon>
        <taxon>Burkholderia orbicola</taxon>
    </lineage>
</organism>
<comment type="similarity">
    <text evidence="1">Belongs to the LysR transcriptional regulatory family.</text>
</comment>
<feature type="domain" description="HTH lysR-type" evidence="5">
    <location>
        <begin position="34"/>
        <end position="91"/>
    </location>
</feature>
<dbReference type="GO" id="GO:0005829">
    <property type="term" value="C:cytosol"/>
    <property type="evidence" value="ECO:0007669"/>
    <property type="project" value="TreeGrafter"/>
</dbReference>
<dbReference type="PROSITE" id="PS50931">
    <property type="entry name" value="HTH_LYSR"/>
    <property type="match status" value="1"/>
</dbReference>
<evidence type="ECO:0000313" key="6">
    <source>
        <dbReference type="EMBL" id="ABF78001.1"/>
    </source>
</evidence>
<dbReference type="CDD" id="cd05466">
    <property type="entry name" value="PBP2_LTTR_substrate"/>
    <property type="match status" value="1"/>
</dbReference>
<dbReference type="InterPro" id="IPR036390">
    <property type="entry name" value="WH_DNA-bd_sf"/>
</dbReference>
<proteinExistence type="inferred from homology"/>
<sequence length="325" mass="35925">MSCVGSCSAVLYCRVPHPDRYYPMSDRSSLLPALTLRQVQHFVVLAHARSFTQAALALSLTQPALTASIRQIEFLLGGRLFARSAHRLTLTTAGEAVLPLAERLLNQARGTFDDMTRLIGERIQTVRIAFIPSVAGRLLPALNALRGTHPTLRFTLTDLPNSALVEAVRDGVADLGIGVREPDGDDGTLRYQQLFEDEIVIVVRHDDPLARAKSVTWAKLVDRELAVFVRGSVSESLHRTGGAEKLRLNVTYRMEYTEPLYALARNGLATAVLPSLYTMHLHDPELVALRVDKPRVTRAISLISLAADDRGPHVRACREWIAKQI</sequence>
<dbReference type="Gene3D" id="1.10.10.10">
    <property type="entry name" value="Winged helix-like DNA-binding domain superfamily/Winged helix DNA-binding domain"/>
    <property type="match status" value="1"/>
</dbReference>
<name>A0A0H2XTL7_BURO1</name>
<reference evidence="6" key="1">
    <citation type="submission" date="2006-05" db="EMBL/GenBank/DDBJ databases">
        <title>Complete sequence of chromosome 2 of Burkholderia cenocepacia AU 1054.</title>
        <authorList>
            <consortium name="US DOE Joint Genome Institute"/>
            <person name="Copeland A."/>
            <person name="Lucas S."/>
            <person name="Lapidus A."/>
            <person name="Barry K."/>
            <person name="Detter J.C."/>
            <person name="Glavina del Rio T."/>
            <person name="Hammon N."/>
            <person name="Israni S."/>
            <person name="Dalin E."/>
            <person name="Tice H."/>
            <person name="Pitluck S."/>
            <person name="Chain P."/>
            <person name="Malfatti S."/>
            <person name="Shin M."/>
            <person name="Vergez L."/>
            <person name="Schmutz J."/>
            <person name="Larimer F."/>
            <person name="Land M."/>
            <person name="Hauser L."/>
            <person name="Kyrpides N."/>
            <person name="Lykidis A."/>
            <person name="LiPuma J.J."/>
            <person name="Konstantinidis K."/>
            <person name="Tiedje J.M."/>
            <person name="Richardson P."/>
        </authorList>
    </citation>
    <scope>NUCLEOTIDE SEQUENCE [LARGE SCALE GENOMIC DNA]</scope>
    <source>
        <strain evidence="6">AU 1054</strain>
    </source>
</reference>
<dbReference type="SUPFAM" id="SSF46785">
    <property type="entry name" value="Winged helix' DNA-binding domain"/>
    <property type="match status" value="1"/>
</dbReference>
<dbReference type="InterPro" id="IPR000847">
    <property type="entry name" value="LysR_HTH_N"/>
</dbReference>
<gene>
    <name evidence="6" type="ordered locus">Bcen_3105</name>
</gene>
<dbReference type="InterPro" id="IPR005119">
    <property type="entry name" value="LysR_subst-bd"/>
</dbReference>
<keyword evidence="3" id="KW-0238">DNA-binding</keyword>
<evidence type="ECO:0000256" key="1">
    <source>
        <dbReference type="ARBA" id="ARBA00009437"/>
    </source>
</evidence>
<protein>
    <submittedName>
        <fullName evidence="6">Transcriptional regulator, LysR family</fullName>
    </submittedName>
</protein>
<evidence type="ECO:0000256" key="2">
    <source>
        <dbReference type="ARBA" id="ARBA00023015"/>
    </source>
</evidence>
<dbReference type="Pfam" id="PF03466">
    <property type="entry name" value="LysR_substrate"/>
    <property type="match status" value="1"/>
</dbReference>
<dbReference type="Gene3D" id="3.40.190.10">
    <property type="entry name" value="Periplasmic binding protein-like II"/>
    <property type="match status" value="2"/>
</dbReference>
<dbReference type="PRINTS" id="PR00039">
    <property type="entry name" value="HTHLYSR"/>
</dbReference>
<dbReference type="AlphaFoldDB" id="A0A0H2XTL7"/>
<evidence type="ECO:0000259" key="5">
    <source>
        <dbReference type="PROSITE" id="PS50931"/>
    </source>
</evidence>
<dbReference type="InterPro" id="IPR050950">
    <property type="entry name" value="HTH-type_LysR_regulators"/>
</dbReference>
<dbReference type="Pfam" id="PF00126">
    <property type="entry name" value="HTH_1"/>
    <property type="match status" value="1"/>
</dbReference>
<keyword evidence="4" id="KW-0804">Transcription</keyword>
<evidence type="ECO:0000256" key="4">
    <source>
        <dbReference type="ARBA" id="ARBA00023163"/>
    </source>
</evidence>
<dbReference type="SUPFAM" id="SSF53850">
    <property type="entry name" value="Periplasmic binding protein-like II"/>
    <property type="match status" value="1"/>
</dbReference>
<evidence type="ECO:0000256" key="3">
    <source>
        <dbReference type="ARBA" id="ARBA00023125"/>
    </source>
</evidence>
<accession>A0A0H2XTL7</accession>
<dbReference type="PANTHER" id="PTHR30419">
    <property type="entry name" value="HTH-TYPE TRANSCRIPTIONAL REGULATOR YBHD"/>
    <property type="match status" value="1"/>
</dbReference>
<keyword evidence="2" id="KW-0805">Transcription regulation</keyword>
<dbReference type="PANTHER" id="PTHR30419:SF8">
    <property type="entry name" value="NITROGEN ASSIMILATION TRANSCRIPTIONAL ACTIVATOR-RELATED"/>
    <property type="match status" value="1"/>
</dbReference>